<reference evidence="9 10" key="1">
    <citation type="submission" date="2019-12" db="EMBL/GenBank/DDBJ databases">
        <title>Whole genome sequences of Lactococcus raffinolactis strains isolated from sewage.</title>
        <authorList>
            <person name="Ybazeta G."/>
            <person name="Ross M."/>
            <person name="Brabant-Kirwan D."/>
            <person name="Saleh M."/>
            <person name="Dillon J.A."/>
            <person name="Splinter K."/>
            <person name="Nokhbeh R."/>
        </authorList>
    </citation>
    <scope>NUCLEOTIDE SEQUENCE [LARGE SCALE GENOMIC DNA]</scope>
    <source>
        <strain evidence="9 10">Lr_19_14</strain>
    </source>
</reference>
<gene>
    <name evidence="9" type="ORF">GU334_01610</name>
</gene>
<dbReference type="InterPro" id="IPR013012">
    <property type="entry name" value="PTS_EIIB_3"/>
</dbReference>
<keyword evidence="2" id="KW-0597">Phosphoprotein</keyword>
<evidence type="ECO:0000256" key="4">
    <source>
        <dbReference type="ARBA" id="ARBA00022679"/>
    </source>
</evidence>
<evidence type="ECO:0000256" key="6">
    <source>
        <dbReference type="ARBA" id="ARBA00022777"/>
    </source>
</evidence>
<dbReference type="GO" id="GO:0016301">
    <property type="term" value="F:kinase activity"/>
    <property type="evidence" value="ECO:0007669"/>
    <property type="project" value="UniProtKB-KW"/>
</dbReference>
<evidence type="ECO:0000313" key="10">
    <source>
        <dbReference type="Proteomes" id="UP000501558"/>
    </source>
</evidence>
<protein>
    <submittedName>
        <fullName evidence="9">PTS sugar transporter subunit IIB</fullName>
    </submittedName>
</protein>
<dbReference type="InterPro" id="IPR036095">
    <property type="entry name" value="PTS_EIIB-like_sf"/>
</dbReference>
<keyword evidence="1" id="KW-0813">Transport</keyword>
<evidence type="ECO:0000256" key="5">
    <source>
        <dbReference type="ARBA" id="ARBA00022683"/>
    </source>
</evidence>
<evidence type="ECO:0000313" key="9">
    <source>
        <dbReference type="EMBL" id="QIW57692.1"/>
    </source>
</evidence>
<dbReference type="InterPro" id="IPR051819">
    <property type="entry name" value="PTS_sugar-specific_EIIB"/>
</dbReference>
<evidence type="ECO:0000256" key="3">
    <source>
        <dbReference type="ARBA" id="ARBA00022597"/>
    </source>
</evidence>
<proteinExistence type="predicted"/>
<evidence type="ECO:0000256" key="1">
    <source>
        <dbReference type="ARBA" id="ARBA00022448"/>
    </source>
</evidence>
<dbReference type="EMBL" id="CP047628">
    <property type="protein sequence ID" value="QIW57692.1"/>
    <property type="molecule type" value="Genomic_DNA"/>
</dbReference>
<evidence type="ECO:0000256" key="2">
    <source>
        <dbReference type="ARBA" id="ARBA00022553"/>
    </source>
</evidence>
<feature type="modified residue" description="Phosphocysteine; by EIIA" evidence="7">
    <location>
        <position position="13"/>
    </location>
</feature>
<dbReference type="PANTHER" id="PTHR34581">
    <property type="entry name" value="PTS SYSTEM N,N'-DIACETYLCHITOBIOSE-SPECIFIC EIIB COMPONENT"/>
    <property type="match status" value="1"/>
</dbReference>
<dbReference type="AlphaFoldDB" id="A0AAE6YJZ3"/>
<dbReference type="RefSeq" id="WP_167841022.1">
    <property type="nucleotide sequence ID" value="NZ_CP047628.1"/>
</dbReference>
<evidence type="ECO:0000259" key="8">
    <source>
        <dbReference type="PROSITE" id="PS51100"/>
    </source>
</evidence>
<keyword evidence="5" id="KW-0598">Phosphotransferase system</keyword>
<keyword evidence="4" id="KW-0808">Transferase</keyword>
<accession>A0AAE6YJZ3</accession>
<evidence type="ECO:0000256" key="7">
    <source>
        <dbReference type="PROSITE-ProRule" id="PRU00423"/>
    </source>
</evidence>
<name>A0AAE6YJZ3_9LACT</name>
<sequence length="110" mass="12188">MDTLEPKNVLLICTSGITSGLLVKNVQRAADEKGVRLHVYSVPAIVAEQAIQTQKIDALLIGPQSEYEVSRLKDFLNYKAVAYKLIPKESYETLDGGAVLEQIQKMLNLK</sequence>
<feature type="domain" description="PTS EIIB type-3" evidence="8">
    <location>
        <begin position="6"/>
        <end position="110"/>
    </location>
</feature>
<organism evidence="9 10">
    <name type="scientific">Pseudolactococcus raffinolactis</name>
    <dbReference type="NCBI Taxonomy" id="1366"/>
    <lineage>
        <taxon>Bacteria</taxon>
        <taxon>Bacillati</taxon>
        <taxon>Bacillota</taxon>
        <taxon>Bacilli</taxon>
        <taxon>Lactobacillales</taxon>
        <taxon>Streptococcaceae</taxon>
        <taxon>Pseudolactococcus</taxon>
    </lineage>
</organism>
<dbReference type="InterPro" id="IPR003501">
    <property type="entry name" value="PTS_EIIB_2/3"/>
</dbReference>
<keyword evidence="6" id="KW-0418">Kinase</keyword>
<dbReference type="Proteomes" id="UP000501558">
    <property type="component" value="Chromosome"/>
</dbReference>
<dbReference type="PANTHER" id="PTHR34581:SF2">
    <property type="entry name" value="PTS SYSTEM N,N'-DIACETYLCHITOBIOSE-SPECIFIC EIIB COMPONENT"/>
    <property type="match status" value="1"/>
</dbReference>
<dbReference type="Pfam" id="PF02302">
    <property type="entry name" value="PTS_IIB"/>
    <property type="match status" value="1"/>
</dbReference>
<keyword evidence="3 9" id="KW-0762">Sugar transport</keyword>
<dbReference type="SUPFAM" id="SSF52794">
    <property type="entry name" value="PTS system IIB component-like"/>
    <property type="match status" value="1"/>
</dbReference>
<dbReference type="GO" id="GO:0008982">
    <property type="term" value="F:protein-N(PI)-phosphohistidine-sugar phosphotransferase activity"/>
    <property type="evidence" value="ECO:0007669"/>
    <property type="project" value="InterPro"/>
</dbReference>
<keyword evidence="10" id="KW-1185">Reference proteome</keyword>
<dbReference type="PROSITE" id="PS51100">
    <property type="entry name" value="PTS_EIIB_TYPE_3"/>
    <property type="match status" value="1"/>
</dbReference>
<dbReference type="GO" id="GO:0009401">
    <property type="term" value="P:phosphoenolpyruvate-dependent sugar phosphotransferase system"/>
    <property type="evidence" value="ECO:0007669"/>
    <property type="project" value="UniProtKB-KW"/>
</dbReference>
<dbReference type="Gene3D" id="3.40.50.2300">
    <property type="match status" value="1"/>
</dbReference>